<dbReference type="PANTHER" id="PTHR12189:SF2">
    <property type="entry name" value="MRNA CAP GUANINE-N7 METHYLTRANSFERASE"/>
    <property type="match status" value="1"/>
</dbReference>
<accession>A0ABR1FBC5</accession>
<dbReference type="EC" id="2.1.1.56" evidence="2"/>
<dbReference type="PANTHER" id="PTHR12189">
    <property type="entry name" value="MRNA GUANINE-7- METHYLTRANSFERASE"/>
    <property type="match status" value="1"/>
</dbReference>
<reference evidence="14 15" key="1">
    <citation type="submission" date="2024-03" db="EMBL/GenBank/DDBJ databases">
        <title>Genome-scale model development and genomic sequencing of the oleaginous clade Lipomyces.</title>
        <authorList>
            <consortium name="Lawrence Berkeley National Laboratory"/>
            <person name="Czajka J.J."/>
            <person name="Han Y."/>
            <person name="Kim J."/>
            <person name="Mondo S.J."/>
            <person name="Hofstad B.A."/>
            <person name="Robles A."/>
            <person name="Haridas S."/>
            <person name="Riley R."/>
            <person name="LaButti K."/>
            <person name="Pangilinan J."/>
            <person name="Andreopoulos W."/>
            <person name="Lipzen A."/>
            <person name="Yan J."/>
            <person name="Wang M."/>
            <person name="Ng V."/>
            <person name="Grigoriev I.V."/>
            <person name="Spatafora J.W."/>
            <person name="Magnuson J.K."/>
            <person name="Baker S.E."/>
            <person name="Pomraning K.R."/>
        </authorList>
    </citation>
    <scope>NUCLEOTIDE SEQUENCE [LARGE SCALE GENOMIC DNA]</scope>
    <source>
        <strain evidence="14 15">Phaff 52-87</strain>
    </source>
</reference>
<proteinExistence type="predicted"/>
<dbReference type="RefSeq" id="XP_064770183.1">
    <property type="nucleotide sequence ID" value="XM_064915194.1"/>
</dbReference>
<evidence type="ECO:0000256" key="7">
    <source>
        <dbReference type="ARBA" id="ARBA00023042"/>
    </source>
</evidence>
<comment type="caution">
    <text evidence="14">The sequence shown here is derived from an EMBL/GenBank/DDBJ whole genome shotgun (WGS) entry which is preliminary data.</text>
</comment>
<dbReference type="CDD" id="cd02440">
    <property type="entry name" value="AdoMet_MTases"/>
    <property type="match status" value="1"/>
</dbReference>
<protein>
    <recommendedName>
        <fullName evidence="11">mRNA cap guanine-N(7) methyltransferase</fullName>
        <ecNumber evidence="2">2.1.1.56</ecNumber>
    </recommendedName>
    <alternativeName>
        <fullName evidence="8">mRNA (guanine-N(7))-methyltransferase</fullName>
    </alternativeName>
    <alternativeName>
        <fullName evidence="9">mRNA cap methyltransferase</fullName>
    </alternativeName>
</protein>
<dbReference type="GeneID" id="90040706"/>
<name>A0ABR1FBC5_9ASCO</name>
<evidence type="ECO:0000313" key="14">
    <source>
        <dbReference type="EMBL" id="KAK7207150.1"/>
    </source>
</evidence>
<gene>
    <name evidence="14" type="ORF">BZA70DRAFT_5406</name>
</gene>
<keyword evidence="4" id="KW-0808">Transferase</keyword>
<feature type="compositionally biased region" description="Low complexity" evidence="12">
    <location>
        <begin position="89"/>
        <end position="101"/>
    </location>
</feature>
<evidence type="ECO:0000256" key="10">
    <source>
        <dbReference type="ARBA" id="ARBA00044712"/>
    </source>
</evidence>
<evidence type="ECO:0000256" key="8">
    <source>
        <dbReference type="ARBA" id="ARBA00032772"/>
    </source>
</evidence>
<feature type="region of interest" description="Disordered" evidence="12">
    <location>
        <begin position="1"/>
        <end position="179"/>
    </location>
</feature>
<evidence type="ECO:0000256" key="3">
    <source>
        <dbReference type="ARBA" id="ARBA00022603"/>
    </source>
</evidence>
<comment type="function">
    <text evidence="1">Responsible for methylating the 5'-cap structure of mRNAs.</text>
</comment>
<dbReference type="InterPro" id="IPR004971">
    <property type="entry name" value="mRNA_G-N7_MeTrfase_dom"/>
</dbReference>
<keyword evidence="6" id="KW-0694">RNA-binding</keyword>
<evidence type="ECO:0000313" key="15">
    <source>
        <dbReference type="Proteomes" id="UP001498771"/>
    </source>
</evidence>
<feature type="domain" description="MRNA cap 0 methyltransferase" evidence="13">
    <location>
        <begin position="208"/>
        <end position="487"/>
    </location>
</feature>
<keyword evidence="7" id="KW-0506">mRNA capping</keyword>
<keyword evidence="15" id="KW-1185">Reference proteome</keyword>
<sequence length="489" mass="54970">MMPADRNSDSNAAAEALMALMTGEAPASEVKEDGGEKSEVVKEEKSEQLLATAEKTQGDAAASEKKQVDAASQSKTETKGIKRRINEHSSSPSASSTITAPGKPAKTQDEPPAEPKSPPRSPPRKLKRPSAAARRPPPSQQREQHQQQRGNTGSRNEQERRGEQTGFSRSRTYEAAAAQEIQRRSVDSVVRQHYNARPDMGVSARQSSPIIKLKSFNNFIKSVIIKRFARRDDVVLDMGCGKGGDLLKWDIAGIRGYVGIDIADVSVRQAEDRFRKMRRKRFWAEFMAGDAFSMPLTAHIPRDMYQAVFPVDVVTMQFCMHYAFETEAKARQMLENVSRSLRRGGKFIGTIPSSDAIVEHIQKLPPGEKEWGNSVYRVRFFNDPPRDGMFRPPFGHRYSFFLEDAVEDVPEYVVPFEVFRAMAEDYKLELVYRKGFHEVFEDETSEHPELFDIAKRMDVVKSDGTFGIEGDQREAAGFYLAFAFEKLAG</sequence>
<organism evidence="14 15">
    <name type="scientific">Myxozyma melibiosi</name>
    <dbReference type="NCBI Taxonomy" id="54550"/>
    <lineage>
        <taxon>Eukaryota</taxon>
        <taxon>Fungi</taxon>
        <taxon>Dikarya</taxon>
        <taxon>Ascomycota</taxon>
        <taxon>Saccharomycotina</taxon>
        <taxon>Lipomycetes</taxon>
        <taxon>Lipomycetales</taxon>
        <taxon>Lipomycetaceae</taxon>
        <taxon>Myxozyma</taxon>
    </lineage>
</organism>
<keyword evidence="5" id="KW-0949">S-adenosyl-L-methionine</keyword>
<feature type="compositionally biased region" description="Basic and acidic residues" evidence="12">
    <location>
        <begin position="76"/>
        <end position="87"/>
    </location>
</feature>
<evidence type="ECO:0000256" key="12">
    <source>
        <dbReference type="SAM" id="MobiDB-lite"/>
    </source>
</evidence>
<evidence type="ECO:0000259" key="13">
    <source>
        <dbReference type="PROSITE" id="PS51562"/>
    </source>
</evidence>
<feature type="compositionally biased region" description="Basic and acidic residues" evidence="12">
    <location>
        <begin position="29"/>
        <end position="47"/>
    </location>
</feature>
<dbReference type="InterPro" id="IPR029063">
    <property type="entry name" value="SAM-dependent_MTases_sf"/>
</dbReference>
<evidence type="ECO:0000256" key="4">
    <source>
        <dbReference type="ARBA" id="ARBA00022679"/>
    </source>
</evidence>
<evidence type="ECO:0000256" key="1">
    <source>
        <dbReference type="ARBA" id="ARBA00003378"/>
    </source>
</evidence>
<evidence type="ECO:0000256" key="6">
    <source>
        <dbReference type="ARBA" id="ARBA00022884"/>
    </source>
</evidence>
<comment type="catalytic activity">
    <reaction evidence="10">
        <text>a 5'-end (5'-triphosphoguanosine)-ribonucleoside in mRNA + S-adenosyl-L-methionine = a 5'-end (N(7)-methyl 5'-triphosphoguanosine)-ribonucleoside in mRNA + S-adenosyl-L-homocysteine</text>
        <dbReference type="Rhea" id="RHEA:67008"/>
        <dbReference type="Rhea" id="RHEA-COMP:17166"/>
        <dbReference type="Rhea" id="RHEA-COMP:17167"/>
        <dbReference type="ChEBI" id="CHEBI:57856"/>
        <dbReference type="ChEBI" id="CHEBI:59789"/>
        <dbReference type="ChEBI" id="CHEBI:156461"/>
        <dbReference type="ChEBI" id="CHEBI:167617"/>
        <dbReference type="EC" id="2.1.1.56"/>
    </reaction>
</comment>
<evidence type="ECO:0000256" key="5">
    <source>
        <dbReference type="ARBA" id="ARBA00022691"/>
    </source>
</evidence>
<dbReference type="PROSITE" id="PS51562">
    <property type="entry name" value="RNA_CAP0_MT"/>
    <property type="match status" value="1"/>
</dbReference>
<keyword evidence="7" id="KW-0507">mRNA processing</keyword>
<dbReference type="InterPro" id="IPR039753">
    <property type="entry name" value="RG7MT1"/>
</dbReference>
<dbReference type="Pfam" id="PF03291">
    <property type="entry name" value="mRNA_G-N7_MeTrfase"/>
    <property type="match status" value="1"/>
</dbReference>
<evidence type="ECO:0000256" key="11">
    <source>
        <dbReference type="ARBA" id="ARBA00049739"/>
    </source>
</evidence>
<dbReference type="SUPFAM" id="SSF53335">
    <property type="entry name" value="S-adenosyl-L-methionine-dependent methyltransferases"/>
    <property type="match status" value="1"/>
</dbReference>
<dbReference type="Proteomes" id="UP001498771">
    <property type="component" value="Unassembled WGS sequence"/>
</dbReference>
<dbReference type="EMBL" id="JBBJBU010000001">
    <property type="protein sequence ID" value="KAK7207150.1"/>
    <property type="molecule type" value="Genomic_DNA"/>
</dbReference>
<evidence type="ECO:0000256" key="2">
    <source>
        <dbReference type="ARBA" id="ARBA00011926"/>
    </source>
</evidence>
<dbReference type="Gene3D" id="3.40.50.150">
    <property type="entry name" value="Vaccinia Virus protein VP39"/>
    <property type="match status" value="1"/>
</dbReference>
<evidence type="ECO:0000256" key="9">
    <source>
        <dbReference type="ARBA" id="ARBA00033387"/>
    </source>
</evidence>
<keyword evidence="3" id="KW-0489">Methyltransferase</keyword>